<reference evidence="3" key="2">
    <citation type="submission" date="2023-06" db="EMBL/GenBank/DDBJ databases">
        <authorList>
            <person name="Ma L."/>
            <person name="Liu K.-W."/>
            <person name="Li Z."/>
            <person name="Hsiao Y.-Y."/>
            <person name="Qi Y."/>
            <person name="Fu T."/>
            <person name="Tang G."/>
            <person name="Zhang D."/>
            <person name="Sun W.-H."/>
            <person name="Liu D.-K."/>
            <person name="Li Y."/>
            <person name="Chen G.-Z."/>
            <person name="Liu X.-D."/>
            <person name="Liao X.-Y."/>
            <person name="Jiang Y.-T."/>
            <person name="Yu X."/>
            <person name="Hao Y."/>
            <person name="Huang J."/>
            <person name="Zhao X.-W."/>
            <person name="Ke S."/>
            <person name="Chen Y.-Y."/>
            <person name="Wu W.-L."/>
            <person name="Hsu J.-L."/>
            <person name="Lin Y.-F."/>
            <person name="Huang M.-D."/>
            <person name="Li C.-Y."/>
            <person name="Huang L."/>
            <person name="Wang Z.-W."/>
            <person name="Zhao X."/>
            <person name="Zhong W.-Y."/>
            <person name="Peng D.-H."/>
            <person name="Ahmad S."/>
            <person name="Lan S."/>
            <person name="Zhang J.-S."/>
            <person name="Tsai W.-C."/>
            <person name="Van De Peer Y."/>
            <person name="Liu Z.-J."/>
        </authorList>
    </citation>
    <scope>NUCLEOTIDE SEQUENCE</scope>
    <source>
        <strain evidence="3">CP</strain>
        <tissue evidence="3">Leaves</tissue>
    </source>
</reference>
<protein>
    <recommendedName>
        <fullName evidence="2">HotDog ACOT-type domain-containing protein</fullName>
    </recommendedName>
</protein>
<dbReference type="Proteomes" id="UP001180020">
    <property type="component" value="Unassembled WGS sequence"/>
</dbReference>
<dbReference type="InterPro" id="IPR006683">
    <property type="entry name" value="Thioestr_dom"/>
</dbReference>
<accession>A0AAV9FS04</accession>
<keyword evidence="4" id="KW-1185">Reference proteome</keyword>
<gene>
    <name evidence="3" type="ORF">QJS10_CPA01g02452</name>
</gene>
<dbReference type="PANTHER" id="PTHR21660">
    <property type="entry name" value="THIOESTERASE SUPERFAMILY MEMBER-RELATED"/>
    <property type="match status" value="1"/>
</dbReference>
<reference evidence="3" key="1">
    <citation type="journal article" date="2023" name="Nat. Commun.">
        <title>Diploid and tetraploid genomes of Acorus and the evolution of monocots.</title>
        <authorList>
            <person name="Ma L."/>
            <person name="Liu K.W."/>
            <person name="Li Z."/>
            <person name="Hsiao Y.Y."/>
            <person name="Qi Y."/>
            <person name="Fu T."/>
            <person name="Tang G.D."/>
            <person name="Zhang D."/>
            <person name="Sun W.H."/>
            <person name="Liu D.K."/>
            <person name="Li Y."/>
            <person name="Chen G.Z."/>
            <person name="Liu X.D."/>
            <person name="Liao X.Y."/>
            <person name="Jiang Y.T."/>
            <person name="Yu X."/>
            <person name="Hao Y."/>
            <person name="Huang J."/>
            <person name="Zhao X.W."/>
            <person name="Ke S."/>
            <person name="Chen Y.Y."/>
            <person name="Wu W.L."/>
            <person name="Hsu J.L."/>
            <person name="Lin Y.F."/>
            <person name="Huang M.D."/>
            <person name="Li C.Y."/>
            <person name="Huang L."/>
            <person name="Wang Z.W."/>
            <person name="Zhao X."/>
            <person name="Zhong W.Y."/>
            <person name="Peng D.H."/>
            <person name="Ahmad S."/>
            <person name="Lan S."/>
            <person name="Zhang J.S."/>
            <person name="Tsai W.C."/>
            <person name="Van de Peer Y."/>
            <person name="Liu Z.J."/>
        </authorList>
    </citation>
    <scope>NUCLEOTIDE SEQUENCE</scope>
    <source>
        <strain evidence="3">CP</strain>
    </source>
</reference>
<dbReference type="Gene3D" id="3.10.129.10">
    <property type="entry name" value="Hotdog Thioesterase"/>
    <property type="match status" value="1"/>
</dbReference>
<dbReference type="EMBL" id="JAUJYO010000001">
    <property type="protein sequence ID" value="KAK1326707.1"/>
    <property type="molecule type" value="Genomic_DNA"/>
</dbReference>
<comment type="similarity">
    <text evidence="1">Belongs to the thioesterase PaaI family.</text>
</comment>
<feature type="domain" description="HotDog ACOT-type" evidence="2">
    <location>
        <begin position="73"/>
        <end position="182"/>
    </location>
</feature>
<proteinExistence type="inferred from homology"/>
<evidence type="ECO:0000256" key="1">
    <source>
        <dbReference type="ARBA" id="ARBA00008324"/>
    </source>
</evidence>
<sequence>MNRLNPILRNIGGKKETLKKKMGEEEKPEWETITEGFFTASGINLSIPDSALKHDFHSDLIKSQTLFNVHRIDRGIVSCSFTVHPSLANAYNTLHGGVVGAVAEMVAVACAKTVAKGFTDFFLGEVSTSYLSAVRIEEVVEVEGRVLRQGRTVVVSIVEFRVKETKKLVYVSRATVYNMPLASL</sequence>
<dbReference type="InterPro" id="IPR039298">
    <property type="entry name" value="ACOT13"/>
</dbReference>
<dbReference type="InterPro" id="IPR029069">
    <property type="entry name" value="HotDog_dom_sf"/>
</dbReference>
<dbReference type="PANTHER" id="PTHR21660:SF12">
    <property type="entry name" value="OS07G0462700 PROTEIN"/>
    <property type="match status" value="1"/>
</dbReference>
<dbReference type="CDD" id="cd03443">
    <property type="entry name" value="PaaI_thioesterase"/>
    <property type="match status" value="1"/>
</dbReference>
<evidence type="ECO:0000259" key="2">
    <source>
        <dbReference type="PROSITE" id="PS51770"/>
    </source>
</evidence>
<evidence type="ECO:0000313" key="4">
    <source>
        <dbReference type="Proteomes" id="UP001180020"/>
    </source>
</evidence>
<dbReference type="InterPro" id="IPR033120">
    <property type="entry name" value="HOTDOG_ACOT"/>
</dbReference>
<dbReference type="Pfam" id="PF03061">
    <property type="entry name" value="4HBT"/>
    <property type="match status" value="1"/>
</dbReference>
<dbReference type="SUPFAM" id="SSF54637">
    <property type="entry name" value="Thioesterase/thiol ester dehydrase-isomerase"/>
    <property type="match status" value="1"/>
</dbReference>
<organism evidence="3 4">
    <name type="scientific">Acorus calamus</name>
    <name type="common">Sweet flag</name>
    <dbReference type="NCBI Taxonomy" id="4465"/>
    <lineage>
        <taxon>Eukaryota</taxon>
        <taxon>Viridiplantae</taxon>
        <taxon>Streptophyta</taxon>
        <taxon>Embryophyta</taxon>
        <taxon>Tracheophyta</taxon>
        <taxon>Spermatophyta</taxon>
        <taxon>Magnoliopsida</taxon>
        <taxon>Liliopsida</taxon>
        <taxon>Acoraceae</taxon>
        <taxon>Acorus</taxon>
    </lineage>
</organism>
<name>A0AAV9FS04_ACOCL</name>
<dbReference type="AlphaFoldDB" id="A0AAV9FS04"/>
<dbReference type="GO" id="GO:0047617">
    <property type="term" value="F:fatty acyl-CoA hydrolase activity"/>
    <property type="evidence" value="ECO:0007669"/>
    <property type="project" value="InterPro"/>
</dbReference>
<comment type="caution">
    <text evidence="3">The sequence shown here is derived from an EMBL/GenBank/DDBJ whole genome shotgun (WGS) entry which is preliminary data.</text>
</comment>
<dbReference type="PROSITE" id="PS51770">
    <property type="entry name" value="HOTDOG_ACOT"/>
    <property type="match status" value="1"/>
</dbReference>
<evidence type="ECO:0000313" key="3">
    <source>
        <dbReference type="EMBL" id="KAK1326707.1"/>
    </source>
</evidence>